<gene>
    <name evidence="3" type="ORF">FMOSSE_LOCUS12329</name>
</gene>
<evidence type="ECO:0000313" key="4">
    <source>
        <dbReference type="Proteomes" id="UP000789375"/>
    </source>
</evidence>
<dbReference type="EMBL" id="CAJVPP010005755">
    <property type="protein sequence ID" value="CAG8669429.1"/>
    <property type="molecule type" value="Genomic_DNA"/>
</dbReference>
<evidence type="ECO:0000313" key="3">
    <source>
        <dbReference type="EMBL" id="CAG8669429.1"/>
    </source>
</evidence>
<protein>
    <submittedName>
        <fullName evidence="3">15045_t:CDS:1</fullName>
    </submittedName>
</protein>
<comment type="caution">
    <text evidence="3">The sequence shown here is derived from an EMBL/GenBank/DDBJ whole genome shotgun (WGS) entry which is preliminary data.</text>
</comment>
<keyword evidence="2" id="KW-0812">Transmembrane</keyword>
<accession>A0A9N9E8G7</accession>
<dbReference type="Proteomes" id="UP000789375">
    <property type="component" value="Unassembled WGS sequence"/>
</dbReference>
<proteinExistence type="predicted"/>
<name>A0A9N9E8G7_FUNMO</name>
<feature type="compositionally biased region" description="Low complexity" evidence="1">
    <location>
        <begin position="118"/>
        <end position="128"/>
    </location>
</feature>
<keyword evidence="2" id="KW-0472">Membrane</keyword>
<sequence>MSTSQSTQSNQDPATTSFTSTFYIFETGEMKRYRKYWWKTGKIHSKARWEEAILLLGYLMILMSNIRINIIFTAGGSGKMGPSVSLSYPQNFTSVVLDEVAIATRNVMSTNVGILNDGSTTTKTPSTGKEADGSWTPVAKPRLISGGSDESGTQPWPNLVVEVAYKQSEADVKTKVETYWTQGGRAHDAIAIKIEEPVAPATRPSVMTAWHYCTNNRTATGELNPTMYEFGTIDRSGNQINLVPSNVTNPPPPPTPQLPPPNLFATLPNPISIDMFHAQFAILNN</sequence>
<evidence type="ECO:0000256" key="2">
    <source>
        <dbReference type="SAM" id="Phobius"/>
    </source>
</evidence>
<reference evidence="3" key="1">
    <citation type="submission" date="2021-06" db="EMBL/GenBank/DDBJ databases">
        <authorList>
            <person name="Kallberg Y."/>
            <person name="Tangrot J."/>
            <person name="Rosling A."/>
        </authorList>
    </citation>
    <scope>NUCLEOTIDE SEQUENCE</scope>
    <source>
        <strain evidence="3">87-6 pot B 2015</strain>
    </source>
</reference>
<dbReference type="AlphaFoldDB" id="A0A9N9E8G7"/>
<keyword evidence="4" id="KW-1185">Reference proteome</keyword>
<evidence type="ECO:0000256" key="1">
    <source>
        <dbReference type="SAM" id="MobiDB-lite"/>
    </source>
</evidence>
<feature type="region of interest" description="Disordered" evidence="1">
    <location>
        <begin position="118"/>
        <end position="138"/>
    </location>
</feature>
<feature type="transmembrane region" description="Helical" evidence="2">
    <location>
        <begin position="52"/>
        <end position="72"/>
    </location>
</feature>
<organism evidence="3 4">
    <name type="scientific">Funneliformis mosseae</name>
    <name type="common">Endomycorrhizal fungus</name>
    <name type="synonym">Glomus mosseae</name>
    <dbReference type="NCBI Taxonomy" id="27381"/>
    <lineage>
        <taxon>Eukaryota</taxon>
        <taxon>Fungi</taxon>
        <taxon>Fungi incertae sedis</taxon>
        <taxon>Mucoromycota</taxon>
        <taxon>Glomeromycotina</taxon>
        <taxon>Glomeromycetes</taxon>
        <taxon>Glomerales</taxon>
        <taxon>Glomeraceae</taxon>
        <taxon>Funneliformis</taxon>
    </lineage>
</organism>
<keyword evidence="2" id="KW-1133">Transmembrane helix</keyword>